<dbReference type="Proteomes" id="UP000653454">
    <property type="component" value="Unassembled WGS sequence"/>
</dbReference>
<comment type="caution">
    <text evidence="8">The sequence shown here is derived from an EMBL/GenBank/DDBJ whole genome shotgun (WGS) entry which is preliminary data.</text>
</comment>
<dbReference type="GO" id="GO:0004252">
    <property type="term" value="F:serine-type endopeptidase activity"/>
    <property type="evidence" value="ECO:0007669"/>
    <property type="project" value="InterPro"/>
</dbReference>
<feature type="signal peptide" evidence="6">
    <location>
        <begin position="1"/>
        <end position="15"/>
    </location>
</feature>
<feature type="chain" id="PRO_5035913917" evidence="6">
    <location>
        <begin position="16"/>
        <end position="267"/>
    </location>
</feature>
<dbReference type="InterPro" id="IPR009003">
    <property type="entry name" value="Peptidase_S1_PA"/>
</dbReference>
<dbReference type="SUPFAM" id="SSF50494">
    <property type="entry name" value="Trypsin-like serine proteases"/>
    <property type="match status" value="1"/>
</dbReference>
<dbReference type="InterPro" id="IPR043504">
    <property type="entry name" value="Peptidase_S1_PA_chymotrypsin"/>
</dbReference>
<dbReference type="PRINTS" id="PR00722">
    <property type="entry name" value="CHYMOTRYPSIN"/>
</dbReference>
<keyword evidence="9" id="KW-1185">Reference proteome</keyword>
<keyword evidence="2" id="KW-0645">Protease</keyword>
<dbReference type="SMART" id="SM00020">
    <property type="entry name" value="Tryp_SPc"/>
    <property type="match status" value="1"/>
</dbReference>
<keyword evidence="6" id="KW-0732">Signal</keyword>
<dbReference type="GO" id="GO:0006508">
    <property type="term" value="P:proteolysis"/>
    <property type="evidence" value="ECO:0007669"/>
    <property type="project" value="UniProtKB-KW"/>
</dbReference>
<dbReference type="Pfam" id="PF00089">
    <property type="entry name" value="Trypsin"/>
    <property type="match status" value="1"/>
</dbReference>
<feature type="domain" description="Peptidase S1" evidence="7">
    <location>
        <begin position="23"/>
        <end position="264"/>
    </location>
</feature>
<keyword evidence="4" id="KW-0720">Serine protease</keyword>
<dbReference type="InterPro" id="IPR001314">
    <property type="entry name" value="Peptidase_S1A"/>
</dbReference>
<dbReference type="PANTHER" id="PTHR24276">
    <property type="entry name" value="POLYSERASE-RELATED"/>
    <property type="match status" value="1"/>
</dbReference>
<dbReference type="CDD" id="cd00190">
    <property type="entry name" value="Tryp_SPc"/>
    <property type="match status" value="1"/>
</dbReference>
<evidence type="ECO:0000256" key="3">
    <source>
        <dbReference type="ARBA" id="ARBA00022801"/>
    </source>
</evidence>
<dbReference type="InterPro" id="IPR050430">
    <property type="entry name" value="Peptidase_S1"/>
</dbReference>
<sequence length="267" mass="28422">MQLFVLLAILGAALAAPNTSVRIAGGDDTLIRQYPFFTNVQIGGLGVWVQHCGGSLLSETVVLTAGSCLDGTIASFLRVKVGASAYNMGTVHNVVNYKYHERWNSPTYENDIGLLFLRTRATVSNNVGFARIPGASYTVADDATVVAVGFGDTKPDENSNPDILQSVEIKVINQQTCAQRYAELKDQPNADPKQPQVTSNMICTGVLDVEGKGWCYGDEGGPVVAEDNIVVGVASWNHRCGDAKVPGISTKVSAYSAWIIENAGIPA</sequence>
<keyword evidence="3" id="KW-0378">Hydrolase</keyword>
<organism evidence="8 9">
    <name type="scientific">Plutella xylostella</name>
    <name type="common">Diamondback moth</name>
    <name type="synonym">Plutella maculipennis</name>
    <dbReference type="NCBI Taxonomy" id="51655"/>
    <lineage>
        <taxon>Eukaryota</taxon>
        <taxon>Metazoa</taxon>
        <taxon>Ecdysozoa</taxon>
        <taxon>Arthropoda</taxon>
        <taxon>Hexapoda</taxon>
        <taxon>Insecta</taxon>
        <taxon>Pterygota</taxon>
        <taxon>Neoptera</taxon>
        <taxon>Endopterygota</taxon>
        <taxon>Lepidoptera</taxon>
        <taxon>Glossata</taxon>
        <taxon>Ditrysia</taxon>
        <taxon>Yponomeutoidea</taxon>
        <taxon>Plutellidae</taxon>
        <taxon>Plutella</taxon>
    </lineage>
</organism>
<evidence type="ECO:0000313" key="8">
    <source>
        <dbReference type="EMBL" id="CAG9123198.1"/>
    </source>
</evidence>
<evidence type="ECO:0000256" key="4">
    <source>
        <dbReference type="ARBA" id="ARBA00022825"/>
    </source>
</evidence>
<name>A0A8S4F5C1_PLUXY</name>
<dbReference type="AlphaFoldDB" id="A0A8S4F5C1"/>
<proteinExistence type="inferred from homology"/>
<dbReference type="PROSITE" id="PS50240">
    <property type="entry name" value="TRYPSIN_DOM"/>
    <property type="match status" value="1"/>
</dbReference>
<accession>A0A8S4F5C1</accession>
<evidence type="ECO:0000259" key="7">
    <source>
        <dbReference type="PROSITE" id="PS50240"/>
    </source>
</evidence>
<gene>
    <name evidence="8" type="ORF">PLXY2_LOCUS7885</name>
</gene>
<reference evidence="8" key="1">
    <citation type="submission" date="2020-11" db="EMBL/GenBank/DDBJ databases">
        <authorList>
            <person name="Whiteford S."/>
        </authorList>
    </citation>
    <scope>NUCLEOTIDE SEQUENCE</scope>
</reference>
<dbReference type="Gene3D" id="2.40.10.10">
    <property type="entry name" value="Trypsin-like serine proteases"/>
    <property type="match status" value="1"/>
</dbReference>
<protein>
    <submittedName>
        <fullName evidence="8">(diamondback moth) hypothetical protein</fullName>
    </submittedName>
</protein>
<evidence type="ECO:0000256" key="6">
    <source>
        <dbReference type="SAM" id="SignalP"/>
    </source>
</evidence>
<dbReference type="InterPro" id="IPR001254">
    <property type="entry name" value="Trypsin_dom"/>
</dbReference>
<keyword evidence="5" id="KW-1015">Disulfide bond</keyword>
<dbReference type="OrthoDB" id="9425590at2759"/>
<dbReference type="PANTHER" id="PTHR24276:SF98">
    <property type="entry name" value="FI18310P1-RELATED"/>
    <property type="match status" value="1"/>
</dbReference>
<comment type="similarity">
    <text evidence="1">Belongs to the peptidase S1 family.</text>
</comment>
<evidence type="ECO:0000256" key="5">
    <source>
        <dbReference type="ARBA" id="ARBA00023157"/>
    </source>
</evidence>
<evidence type="ECO:0000256" key="1">
    <source>
        <dbReference type="ARBA" id="ARBA00007664"/>
    </source>
</evidence>
<evidence type="ECO:0000256" key="2">
    <source>
        <dbReference type="ARBA" id="ARBA00022670"/>
    </source>
</evidence>
<evidence type="ECO:0000313" key="9">
    <source>
        <dbReference type="Proteomes" id="UP000653454"/>
    </source>
</evidence>
<dbReference type="EMBL" id="CAJHNJ030000028">
    <property type="protein sequence ID" value="CAG9123198.1"/>
    <property type="molecule type" value="Genomic_DNA"/>
</dbReference>